<keyword evidence="3 6" id="KW-0689">Ribosomal protein</keyword>
<protein>
    <recommendedName>
        <fullName evidence="5 6">Large ribosomal subunit protein uL10</fullName>
    </recommendedName>
</protein>
<comment type="similarity">
    <text evidence="2 6">Belongs to the universal ribosomal protein uL10 family.</text>
</comment>
<gene>
    <name evidence="6 7" type="primary">rplJ</name>
    <name evidence="7" type="ORF">JIN78_15905</name>
</gene>
<comment type="function">
    <text evidence="1 6">Forms part of the ribosomal stalk, playing a central role in the interaction of the ribosome with GTP-bound translation factors.</text>
</comment>
<evidence type="ECO:0000256" key="1">
    <source>
        <dbReference type="ARBA" id="ARBA00002633"/>
    </source>
</evidence>
<dbReference type="PANTHER" id="PTHR11560">
    <property type="entry name" value="39S RIBOSOMAL PROTEIN L10, MITOCHONDRIAL"/>
    <property type="match status" value="1"/>
</dbReference>
<organism evidence="7 8">
    <name type="scientific">Roseibacillus ishigakijimensis</name>
    <dbReference type="NCBI Taxonomy" id="454146"/>
    <lineage>
        <taxon>Bacteria</taxon>
        <taxon>Pseudomonadati</taxon>
        <taxon>Verrucomicrobiota</taxon>
        <taxon>Verrucomicrobiia</taxon>
        <taxon>Verrucomicrobiales</taxon>
        <taxon>Verrucomicrobiaceae</taxon>
        <taxon>Roseibacillus</taxon>
    </lineage>
</organism>
<dbReference type="GO" id="GO:0070180">
    <property type="term" value="F:large ribosomal subunit rRNA binding"/>
    <property type="evidence" value="ECO:0007669"/>
    <property type="project" value="UniProtKB-UniRule"/>
</dbReference>
<dbReference type="HAMAP" id="MF_00362">
    <property type="entry name" value="Ribosomal_uL10"/>
    <property type="match status" value="1"/>
</dbReference>
<dbReference type="AlphaFoldDB" id="A0A934RPD6"/>
<dbReference type="Proteomes" id="UP000604083">
    <property type="component" value="Unassembled WGS sequence"/>
</dbReference>
<evidence type="ECO:0000256" key="3">
    <source>
        <dbReference type="ARBA" id="ARBA00022980"/>
    </source>
</evidence>
<evidence type="ECO:0000313" key="7">
    <source>
        <dbReference type="EMBL" id="MBK1835552.1"/>
    </source>
</evidence>
<dbReference type="InterPro" id="IPR001790">
    <property type="entry name" value="Ribosomal_uL10"/>
</dbReference>
<dbReference type="SUPFAM" id="SSF160369">
    <property type="entry name" value="Ribosomal protein L10-like"/>
    <property type="match status" value="1"/>
</dbReference>
<dbReference type="GO" id="GO:0006412">
    <property type="term" value="P:translation"/>
    <property type="evidence" value="ECO:0007669"/>
    <property type="project" value="UniProtKB-UniRule"/>
</dbReference>
<evidence type="ECO:0000256" key="2">
    <source>
        <dbReference type="ARBA" id="ARBA00008889"/>
    </source>
</evidence>
<keyword evidence="6" id="KW-0699">rRNA-binding</keyword>
<comment type="subunit">
    <text evidence="6">Part of the ribosomal stalk of the 50S ribosomal subunit. The N-terminus interacts with L11 and the large rRNA to form the base of the stalk. The C-terminus forms an elongated spine to which L12 dimers bind in a sequential fashion forming a multimeric L10(L12)X complex.</text>
</comment>
<dbReference type="Gene3D" id="3.30.70.1730">
    <property type="match status" value="1"/>
</dbReference>
<dbReference type="InterPro" id="IPR022973">
    <property type="entry name" value="Ribosomal_uL10_bac"/>
</dbReference>
<dbReference type="EMBL" id="JAENIO010000061">
    <property type="protein sequence ID" value="MBK1835552.1"/>
    <property type="molecule type" value="Genomic_DNA"/>
</dbReference>
<dbReference type="GO" id="GO:1990904">
    <property type="term" value="C:ribonucleoprotein complex"/>
    <property type="evidence" value="ECO:0007669"/>
    <property type="project" value="UniProtKB-KW"/>
</dbReference>
<dbReference type="InterPro" id="IPR047865">
    <property type="entry name" value="Ribosomal_uL10_bac_type"/>
</dbReference>
<evidence type="ECO:0000256" key="4">
    <source>
        <dbReference type="ARBA" id="ARBA00023274"/>
    </source>
</evidence>
<accession>A0A934RPD6</accession>
<comment type="caution">
    <text evidence="7">The sequence shown here is derived from an EMBL/GenBank/DDBJ whole genome shotgun (WGS) entry which is preliminary data.</text>
</comment>
<reference evidence="7" key="1">
    <citation type="submission" date="2021-01" db="EMBL/GenBank/DDBJ databases">
        <title>Modified the classification status of verrucomicrobia.</title>
        <authorList>
            <person name="Feng X."/>
        </authorList>
    </citation>
    <scope>NUCLEOTIDE SEQUENCE</scope>
    <source>
        <strain evidence="7">KCTC 12986</strain>
    </source>
</reference>
<dbReference type="NCBIfam" id="NF000955">
    <property type="entry name" value="PRK00099.1-1"/>
    <property type="match status" value="1"/>
</dbReference>
<dbReference type="Pfam" id="PF00466">
    <property type="entry name" value="Ribosomal_L10"/>
    <property type="match status" value="1"/>
</dbReference>
<name>A0A934RPD6_9BACT</name>
<dbReference type="RefSeq" id="WP_200392989.1">
    <property type="nucleotide sequence ID" value="NZ_JAENIO010000061.1"/>
</dbReference>
<evidence type="ECO:0000313" key="8">
    <source>
        <dbReference type="Proteomes" id="UP000604083"/>
    </source>
</evidence>
<dbReference type="GO" id="GO:0005840">
    <property type="term" value="C:ribosome"/>
    <property type="evidence" value="ECO:0007669"/>
    <property type="project" value="UniProtKB-KW"/>
</dbReference>
<evidence type="ECO:0000256" key="6">
    <source>
        <dbReference type="HAMAP-Rule" id="MF_00362"/>
    </source>
</evidence>
<evidence type="ECO:0000256" key="5">
    <source>
        <dbReference type="ARBA" id="ARBA00035202"/>
    </source>
</evidence>
<dbReference type="InterPro" id="IPR043141">
    <property type="entry name" value="Ribosomal_uL10-like_sf"/>
</dbReference>
<dbReference type="Gene3D" id="6.10.250.290">
    <property type="match status" value="1"/>
</dbReference>
<sequence>MNPDKKIIVDELLERVNSSPFLIVVDYNTMTVPQFSELRNRLAEAGSECHVGKNRYMRIALEQAELPSLGDDLKGQTAFITGESDVCAAAKVVKNFQKEFKKPEVKSAILDGNVLDAKQVEALADLPSREVLLAQLLGVINAPASKLVRTINEPAASLARVIKAKFPDGDE</sequence>
<keyword evidence="4 6" id="KW-0687">Ribonucleoprotein</keyword>
<keyword evidence="6" id="KW-0694">RNA-binding</keyword>
<proteinExistence type="inferred from homology"/>
<keyword evidence="8" id="KW-1185">Reference proteome</keyword>
<dbReference type="CDD" id="cd05797">
    <property type="entry name" value="Ribosomal_L10"/>
    <property type="match status" value="1"/>
</dbReference>